<dbReference type="AlphaFoldDB" id="A0A2M6YEX6"/>
<dbReference type="SMART" id="SM00318">
    <property type="entry name" value="SNc"/>
    <property type="match status" value="1"/>
</dbReference>
<sequence>MKAIFLISLLASFIFLSFSIGTSPTSVKIPEPATPVPSSESEQLGISTESPTVAQPQKFKIVNVVDGDTVKLESGETVRLIGIDAPETKGDCYATEATKKLEELTLNKEIELEKDVSQTDRYQRLLRYIRIGDSFITAFKNTPQFTAEMN</sequence>
<protein>
    <recommendedName>
        <fullName evidence="3">TNase-like domain-containing protein</fullName>
    </recommendedName>
</protein>
<name>A0A2M6YEX6_9BACT</name>
<dbReference type="InterPro" id="IPR035437">
    <property type="entry name" value="SNase_OB-fold_sf"/>
</dbReference>
<keyword evidence="2" id="KW-0732">Signal</keyword>
<evidence type="ECO:0000256" key="2">
    <source>
        <dbReference type="SAM" id="SignalP"/>
    </source>
</evidence>
<feature type="region of interest" description="Disordered" evidence="1">
    <location>
        <begin position="28"/>
        <end position="50"/>
    </location>
</feature>
<proteinExistence type="predicted"/>
<dbReference type="Proteomes" id="UP000231669">
    <property type="component" value="Unassembled WGS sequence"/>
</dbReference>
<feature type="chain" id="PRO_5014663227" description="TNase-like domain-containing protein" evidence="2">
    <location>
        <begin position="23"/>
        <end position="150"/>
    </location>
</feature>
<comment type="caution">
    <text evidence="4">The sequence shown here is derived from an EMBL/GenBank/DDBJ whole genome shotgun (WGS) entry which is preliminary data.</text>
</comment>
<organism evidence="4 5">
    <name type="scientific">Candidatus Woesebacteria bacterium CG07_land_8_20_14_0_80_44_9</name>
    <dbReference type="NCBI Taxonomy" id="1975058"/>
    <lineage>
        <taxon>Bacteria</taxon>
        <taxon>Candidatus Woeseibacteriota</taxon>
    </lineage>
</organism>
<feature type="domain" description="TNase-like" evidence="3">
    <location>
        <begin position="55"/>
        <end position="150"/>
    </location>
</feature>
<evidence type="ECO:0000259" key="3">
    <source>
        <dbReference type="PROSITE" id="PS50830"/>
    </source>
</evidence>
<feature type="compositionally biased region" description="Polar residues" evidence="1">
    <location>
        <begin position="36"/>
        <end position="50"/>
    </location>
</feature>
<dbReference type="EMBL" id="PEXE01000015">
    <property type="protein sequence ID" value="PIU28703.1"/>
    <property type="molecule type" value="Genomic_DNA"/>
</dbReference>
<evidence type="ECO:0000313" key="5">
    <source>
        <dbReference type="Proteomes" id="UP000231669"/>
    </source>
</evidence>
<reference evidence="5" key="1">
    <citation type="submission" date="2017-09" db="EMBL/GenBank/DDBJ databases">
        <title>Depth-based differentiation of microbial function through sediment-hosted aquifers and enrichment of novel symbionts in the deep terrestrial subsurface.</title>
        <authorList>
            <person name="Probst A.J."/>
            <person name="Ladd B."/>
            <person name="Jarett J.K."/>
            <person name="Geller-Mcgrath D.E."/>
            <person name="Sieber C.M.K."/>
            <person name="Emerson J.B."/>
            <person name="Anantharaman K."/>
            <person name="Thomas B.C."/>
            <person name="Malmstrom R."/>
            <person name="Stieglmeier M."/>
            <person name="Klingl A."/>
            <person name="Woyke T."/>
            <person name="Ryan C.M."/>
            <person name="Banfield J.F."/>
        </authorList>
    </citation>
    <scope>NUCLEOTIDE SEQUENCE [LARGE SCALE GENOMIC DNA]</scope>
</reference>
<evidence type="ECO:0000256" key="1">
    <source>
        <dbReference type="SAM" id="MobiDB-lite"/>
    </source>
</evidence>
<dbReference type="SUPFAM" id="SSF50199">
    <property type="entry name" value="Staphylococcal nuclease"/>
    <property type="match status" value="1"/>
</dbReference>
<gene>
    <name evidence="4" type="ORF">COT08_00670</name>
</gene>
<dbReference type="Gene3D" id="2.40.50.90">
    <property type="match status" value="1"/>
</dbReference>
<evidence type="ECO:0000313" key="4">
    <source>
        <dbReference type="EMBL" id="PIU28703.1"/>
    </source>
</evidence>
<dbReference type="PROSITE" id="PS50830">
    <property type="entry name" value="TNASE_3"/>
    <property type="match status" value="1"/>
</dbReference>
<accession>A0A2M6YEX6</accession>
<dbReference type="Pfam" id="PF00565">
    <property type="entry name" value="SNase"/>
    <property type="match status" value="1"/>
</dbReference>
<dbReference type="InterPro" id="IPR016071">
    <property type="entry name" value="Staphylococal_nuclease_OB-fold"/>
</dbReference>
<feature type="signal peptide" evidence="2">
    <location>
        <begin position="1"/>
        <end position="22"/>
    </location>
</feature>